<dbReference type="EMBL" id="AAZO01001615">
    <property type="status" value="NOT_ANNOTATED_CDS"/>
    <property type="molecule type" value="Genomic_DNA"/>
</dbReference>
<protein>
    <submittedName>
        <fullName evidence="1 2">Uncharacterized protein</fullName>
    </submittedName>
</protein>
<dbReference type="RefSeq" id="XP_002424629.1">
    <property type="nucleotide sequence ID" value="XM_002424584.1"/>
</dbReference>
<reference evidence="2" key="3">
    <citation type="submission" date="2020-05" db="UniProtKB">
        <authorList>
            <consortium name="EnsemblMetazoa"/>
        </authorList>
    </citation>
    <scope>IDENTIFICATION</scope>
    <source>
        <strain evidence="2">USDA</strain>
    </source>
</reference>
<evidence type="ECO:0000313" key="2">
    <source>
        <dbReference type="EnsemblMetazoa" id="PHUM140080-PA"/>
    </source>
</evidence>
<reference evidence="1" key="2">
    <citation type="submission" date="2007-04" db="EMBL/GenBank/DDBJ databases">
        <title>The genome of the human body louse.</title>
        <authorList>
            <consortium name="The Human Body Louse Genome Consortium"/>
            <person name="Kirkness E."/>
            <person name="Walenz B."/>
            <person name="Hass B."/>
            <person name="Bruggner R."/>
            <person name="Strausberg R."/>
        </authorList>
    </citation>
    <scope>NUCLEOTIDE SEQUENCE</scope>
    <source>
        <strain evidence="1">USDA</strain>
    </source>
</reference>
<dbReference type="Proteomes" id="UP000009046">
    <property type="component" value="Unassembled WGS sequence"/>
</dbReference>
<reference evidence="1" key="1">
    <citation type="submission" date="2007-04" db="EMBL/GenBank/DDBJ databases">
        <title>Annotation of Pediculus humanus corporis strain USDA.</title>
        <authorList>
            <person name="Kirkness E."/>
            <person name="Hannick L."/>
            <person name="Hass B."/>
            <person name="Bruggner R."/>
            <person name="Lawson D."/>
            <person name="Bidwell S."/>
            <person name="Joardar V."/>
            <person name="Caler E."/>
            <person name="Walenz B."/>
            <person name="Inman J."/>
            <person name="Schobel S."/>
            <person name="Galinsky K."/>
            <person name="Amedeo P."/>
            <person name="Strausberg R."/>
        </authorList>
    </citation>
    <scope>NUCLEOTIDE SEQUENCE</scope>
    <source>
        <strain evidence="1">USDA</strain>
    </source>
</reference>
<organism>
    <name type="scientific">Pediculus humanus subsp. corporis</name>
    <name type="common">Body louse</name>
    <dbReference type="NCBI Taxonomy" id="121224"/>
    <lineage>
        <taxon>Eukaryota</taxon>
        <taxon>Metazoa</taxon>
        <taxon>Ecdysozoa</taxon>
        <taxon>Arthropoda</taxon>
        <taxon>Hexapoda</taxon>
        <taxon>Insecta</taxon>
        <taxon>Pterygota</taxon>
        <taxon>Neoptera</taxon>
        <taxon>Paraneoptera</taxon>
        <taxon>Psocodea</taxon>
        <taxon>Troctomorpha</taxon>
        <taxon>Phthiraptera</taxon>
        <taxon>Anoplura</taxon>
        <taxon>Pediculidae</taxon>
        <taxon>Pediculus</taxon>
    </lineage>
</organism>
<dbReference type="HOGENOM" id="CLU_2545344_0_0_1"/>
<dbReference type="VEuPathDB" id="VectorBase:PHUM140080"/>
<evidence type="ECO:0000313" key="3">
    <source>
        <dbReference type="Proteomes" id="UP000009046"/>
    </source>
</evidence>
<evidence type="ECO:0000313" key="1">
    <source>
        <dbReference type="EMBL" id="EEB11891.1"/>
    </source>
</evidence>
<keyword evidence="3" id="KW-1185">Reference proteome</keyword>
<sequence length="83" mass="9697">MSLALQDWKWEPLIDSDLDKWLLMKDEESEKEIIDPSIKAHDYGASNDVSVNVSGNWINDSSCEYKFFISVKENLEFIIFNHN</sequence>
<dbReference type="InParanoid" id="E0VET5"/>
<proteinExistence type="predicted"/>
<accession>E0VET5</accession>
<dbReference type="AlphaFoldDB" id="E0VET5"/>
<dbReference type="GeneID" id="8234383"/>
<dbReference type="EnsemblMetazoa" id="PHUM140080-RA">
    <property type="protein sequence ID" value="PHUM140080-PA"/>
    <property type="gene ID" value="PHUM140080"/>
</dbReference>
<dbReference type="CTD" id="8234383"/>
<dbReference type="EMBL" id="DS235098">
    <property type="protein sequence ID" value="EEB11891.1"/>
    <property type="molecule type" value="Genomic_DNA"/>
</dbReference>
<gene>
    <name evidence="2" type="primary">8234383</name>
    <name evidence="1" type="ORF">Phum_PHUM140080</name>
</gene>
<dbReference type="KEGG" id="phu:Phum_PHUM140080"/>
<name>E0VET5_PEDHC</name>